<evidence type="ECO:0000256" key="1">
    <source>
        <dbReference type="SAM" id="MobiDB-lite"/>
    </source>
</evidence>
<dbReference type="EMBL" id="CP136892">
    <property type="protein sequence ID" value="WOL01212.1"/>
    <property type="molecule type" value="Genomic_DNA"/>
</dbReference>
<proteinExistence type="predicted"/>
<sequence>MKYSTISVQRSKENIELGALSLRLASLGQSPGISSEASARRPTFCHPKAEEPRRDEGRQKGGLWFLEPQPQGVHHLRGRQS</sequence>
<feature type="compositionally biased region" description="Basic and acidic residues" evidence="1">
    <location>
        <begin position="47"/>
        <end position="59"/>
    </location>
</feature>
<evidence type="ECO:0000313" key="3">
    <source>
        <dbReference type="Proteomes" id="UP001327560"/>
    </source>
</evidence>
<feature type="region of interest" description="Disordered" evidence="1">
    <location>
        <begin position="29"/>
        <end position="81"/>
    </location>
</feature>
<dbReference type="Proteomes" id="UP001327560">
    <property type="component" value="Chromosome 3"/>
</dbReference>
<keyword evidence="3" id="KW-1185">Reference proteome</keyword>
<evidence type="ECO:0000313" key="2">
    <source>
        <dbReference type="EMBL" id="WOL01212.1"/>
    </source>
</evidence>
<name>A0AAQ3K3I3_9LILI</name>
<dbReference type="AlphaFoldDB" id="A0AAQ3K3I3"/>
<gene>
    <name evidence="2" type="ORF">Cni_G09926</name>
</gene>
<accession>A0AAQ3K3I3</accession>
<organism evidence="2 3">
    <name type="scientific">Canna indica</name>
    <name type="common">Indian-shot</name>
    <dbReference type="NCBI Taxonomy" id="4628"/>
    <lineage>
        <taxon>Eukaryota</taxon>
        <taxon>Viridiplantae</taxon>
        <taxon>Streptophyta</taxon>
        <taxon>Embryophyta</taxon>
        <taxon>Tracheophyta</taxon>
        <taxon>Spermatophyta</taxon>
        <taxon>Magnoliopsida</taxon>
        <taxon>Liliopsida</taxon>
        <taxon>Zingiberales</taxon>
        <taxon>Cannaceae</taxon>
        <taxon>Canna</taxon>
    </lineage>
</organism>
<protein>
    <submittedName>
        <fullName evidence="2">Uncharacterized protein</fullName>
    </submittedName>
</protein>
<reference evidence="2 3" key="1">
    <citation type="submission" date="2023-10" db="EMBL/GenBank/DDBJ databases">
        <title>Chromosome-scale genome assembly provides insights into flower coloration mechanisms of Canna indica.</title>
        <authorList>
            <person name="Li C."/>
        </authorList>
    </citation>
    <scope>NUCLEOTIDE SEQUENCE [LARGE SCALE GENOMIC DNA]</scope>
    <source>
        <tissue evidence="2">Flower</tissue>
    </source>
</reference>